<sequence length="342" mass="37644">MKALISLQQKLVPDLLEVMQQRYALLHSIDLFQPIGRRGLTENTNLTERHVRGEIDFLHEQGLVEVTARGMYITNEGKVILEQLTKFIGDLTGLHVLEEQIKEILQVDRVVVVPGDSDDNTWVQKEMGKACIASLKKLVGKQNTIAVTGGTTMAAVAESMTSLNKESEFLFVPARGGIGEKAENQASRIVEEMAKKVGGEYRQLYVPDPISDTTYETIINEPSIMEVIQRIKGADIVIHGVGDALKMAERRRTPDDVITLLKEKNAASEAFGYYFDQTGNVVHKVKTVGIQLEDLDNVDNVITVAGGRSKGVAIASYFKRGRGDLLVTDQGAAEQILRGSPL</sequence>
<evidence type="ECO:0000256" key="2">
    <source>
        <dbReference type="ARBA" id="ARBA00023015"/>
    </source>
</evidence>
<dbReference type="OrthoDB" id="9793820at2"/>
<dbReference type="InterPro" id="IPR051054">
    <property type="entry name" value="SorC_transcr_regulators"/>
</dbReference>
<comment type="caution">
    <text evidence="7">The sequence shown here is derived from an EMBL/GenBank/DDBJ whole genome shotgun (WGS) entry which is preliminary data.</text>
</comment>
<name>A0A417YF30_9BACI</name>
<organism evidence="7 8">
    <name type="scientific">Oceanobacillus profundus</name>
    <dbReference type="NCBI Taxonomy" id="372463"/>
    <lineage>
        <taxon>Bacteria</taxon>
        <taxon>Bacillati</taxon>
        <taxon>Bacillota</taxon>
        <taxon>Bacilli</taxon>
        <taxon>Bacillales</taxon>
        <taxon>Bacillaceae</taxon>
        <taxon>Oceanobacillus</taxon>
    </lineage>
</organism>
<keyword evidence="2" id="KW-0805">Transcription regulation</keyword>
<evidence type="ECO:0000256" key="3">
    <source>
        <dbReference type="ARBA" id="ARBA00023125"/>
    </source>
</evidence>
<dbReference type="InterPro" id="IPR036388">
    <property type="entry name" value="WH-like_DNA-bd_sf"/>
</dbReference>
<evidence type="ECO:0000256" key="1">
    <source>
        <dbReference type="ARBA" id="ARBA00010466"/>
    </source>
</evidence>
<dbReference type="EMBL" id="QWEH01000009">
    <property type="protein sequence ID" value="RHW31300.1"/>
    <property type="molecule type" value="Genomic_DNA"/>
</dbReference>
<dbReference type="PANTHER" id="PTHR34294:SF5">
    <property type="entry name" value="CENTRAL GLYCOLYTIC GENES REGULATOR"/>
    <property type="match status" value="1"/>
</dbReference>
<feature type="domain" description="Sugar-binding" evidence="5">
    <location>
        <begin position="92"/>
        <end position="338"/>
    </location>
</feature>
<dbReference type="Proteomes" id="UP000285456">
    <property type="component" value="Unassembled WGS sequence"/>
</dbReference>
<protein>
    <submittedName>
        <fullName evidence="7">Uncharacterized protein</fullName>
    </submittedName>
</protein>
<feature type="domain" description="CggR N-terminal DNA binding" evidence="6">
    <location>
        <begin position="18"/>
        <end position="88"/>
    </location>
</feature>
<keyword evidence="8" id="KW-1185">Reference proteome</keyword>
<dbReference type="SUPFAM" id="SSF100950">
    <property type="entry name" value="NagB/RpiA/CoA transferase-like"/>
    <property type="match status" value="1"/>
</dbReference>
<accession>A0A417YF30</accession>
<dbReference type="RefSeq" id="WP_095311298.1">
    <property type="nucleotide sequence ID" value="NZ_JAMAWL010000002.1"/>
</dbReference>
<dbReference type="SUPFAM" id="SSF46785">
    <property type="entry name" value="Winged helix' DNA-binding domain"/>
    <property type="match status" value="1"/>
</dbReference>
<keyword evidence="3" id="KW-0238">DNA-binding</keyword>
<proteinExistence type="inferred from homology"/>
<dbReference type="AlphaFoldDB" id="A0A417YF30"/>
<dbReference type="InterPro" id="IPR007324">
    <property type="entry name" value="Sugar-bd_dom_put"/>
</dbReference>
<evidence type="ECO:0000256" key="4">
    <source>
        <dbReference type="ARBA" id="ARBA00023163"/>
    </source>
</evidence>
<dbReference type="InterPro" id="IPR037171">
    <property type="entry name" value="NagB/RpiA_transferase-like"/>
</dbReference>
<keyword evidence="4" id="KW-0804">Transcription</keyword>
<comment type="similarity">
    <text evidence="1">Belongs to the SorC transcriptional regulatory family.</text>
</comment>
<evidence type="ECO:0000313" key="7">
    <source>
        <dbReference type="EMBL" id="RHW31300.1"/>
    </source>
</evidence>
<dbReference type="Pfam" id="PF04198">
    <property type="entry name" value="Sugar-bind"/>
    <property type="match status" value="1"/>
</dbReference>
<dbReference type="GO" id="GO:0003677">
    <property type="term" value="F:DNA binding"/>
    <property type="evidence" value="ECO:0007669"/>
    <property type="project" value="UniProtKB-KW"/>
</dbReference>
<dbReference type="PANTHER" id="PTHR34294">
    <property type="entry name" value="TRANSCRIPTIONAL REGULATOR-RELATED"/>
    <property type="match status" value="1"/>
</dbReference>
<dbReference type="Gene3D" id="1.10.10.10">
    <property type="entry name" value="Winged helix-like DNA-binding domain superfamily/Winged helix DNA-binding domain"/>
    <property type="match status" value="1"/>
</dbReference>
<evidence type="ECO:0000313" key="8">
    <source>
        <dbReference type="Proteomes" id="UP000285456"/>
    </source>
</evidence>
<dbReference type="InterPro" id="IPR036390">
    <property type="entry name" value="WH_DNA-bd_sf"/>
</dbReference>
<dbReference type="GO" id="GO:0030246">
    <property type="term" value="F:carbohydrate binding"/>
    <property type="evidence" value="ECO:0007669"/>
    <property type="project" value="InterPro"/>
</dbReference>
<dbReference type="Pfam" id="PF21715">
    <property type="entry name" value="CggR_N"/>
    <property type="match status" value="1"/>
</dbReference>
<evidence type="ECO:0000259" key="6">
    <source>
        <dbReference type="Pfam" id="PF21715"/>
    </source>
</evidence>
<gene>
    <name evidence="7" type="ORF">D1B32_13970</name>
</gene>
<reference evidence="7 8" key="1">
    <citation type="journal article" date="2007" name="Int. J. Syst. Evol. Microbiol.">
        <title>Oceanobacillus profundus sp. nov., isolated from a deep-sea sediment core.</title>
        <authorList>
            <person name="Kim Y.G."/>
            <person name="Choi D.H."/>
            <person name="Hyun S."/>
            <person name="Cho B.C."/>
        </authorList>
    </citation>
    <scope>NUCLEOTIDE SEQUENCE [LARGE SCALE GENOMIC DNA]</scope>
    <source>
        <strain evidence="7 8">DSM 18246</strain>
    </source>
</reference>
<evidence type="ECO:0000259" key="5">
    <source>
        <dbReference type="Pfam" id="PF04198"/>
    </source>
</evidence>
<dbReference type="InterPro" id="IPR048715">
    <property type="entry name" value="CggR_N"/>
</dbReference>
<dbReference type="Gene3D" id="3.40.50.1360">
    <property type="match status" value="1"/>
</dbReference>